<evidence type="ECO:0000313" key="1">
    <source>
        <dbReference type="EMBL" id="SFE20490.1"/>
    </source>
</evidence>
<name>A0A1I1YR94_9ACTN</name>
<dbReference type="STRING" id="380248.SAMN05216251_10285"/>
<gene>
    <name evidence="1" type="ORF">SAMN05216251_10285</name>
</gene>
<dbReference type="AlphaFoldDB" id="A0A1I1YR94"/>
<dbReference type="EMBL" id="FONG01000002">
    <property type="protein sequence ID" value="SFE20490.1"/>
    <property type="molecule type" value="Genomic_DNA"/>
</dbReference>
<organism evidence="1 2">
    <name type="scientific">Actinacidiphila alni</name>
    <dbReference type="NCBI Taxonomy" id="380248"/>
    <lineage>
        <taxon>Bacteria</taxon>
        <taxon>Bacillati</taxon>
        <taxon>Actinomycetota</taxon>
        <taxon>Actinomycetes</taxon>
        <taxon>Kitasatosporales</taxon>
        <taxon>Streptomycetaceae</taxon>
        <taxon>Actinacidiphila</taxon>
    </lineage>
</organism>
<accession>A0A1I1YR94</accession>
<proteinExistence type="predicted"/>
<reference evidence="1 2" key="1">
    <citation type="submission" date="2016-10" db="EMBL/GenBank/DDBJ databases">
        <authorList>
            <person name="de Groot N.N."/>
        </authorList>
    </citation>
    <scope>NUCLEOTIDE SEQUENCE [LARGE SCALE GENOMIC DNA]</scope>
    <source>
        <strain evidence="1 2">CGMCC 4.3510</strain>
    </source>
</reference>
<protein>
    <submittedName>
        <fullName evidence="1">Uncharacterized protein</fullName>
    </submittedName>
</protein>
<sequence length="72" mass="7882">MTAVGAVDGVERGVGMDEQVARQAEAEVRRARFGVLPGRVRAEDMVQEVPASAPDPAKDTYNEDEWLVRNVL</sequence>
<keyword evidence="2" id="KW-1185">Reference proteome</keyword>
<evidence type="ECO:0000313" key="2">
    <source>
        <dbReference type="Proteomes" id="UP000199323"/>
    </source>
</evidence>
<dbReference type="Proteomes" id="UP000199323">
    <property type="component" value="Unassembled WGS sequence"/>
</dbReference>